<proteinExistence type="predicted"/>
<name>A0A5B1LZ53_9ACTN</name>
<evidence type="ECO:0000313" key="1">
    <source>
        <dbReference type="EMBL" id="KAA1425871.1"/>
    </source>
</evidence>
<dbReference type="EMBL" id="VUJW01000010">
    <property type="protein sequence ID" value="KAA1425871.1"/>
    <property type="molecule type" value="Genomic_DNA"/>
</dbReference>
<organism evidence="1 2">
    <name type="scientific">Nocardioides antri</name>
    <dbReference type="NCBI Taxonomy" id="2607659"/>
    <lineage>
        <taxon>Bacteria</taxon>
        <taxon>Bacillati</taxon>
        <taxon>Actinomycetota</taxon>
        <taxon>Actinomycetes</taxon>
        <taxon>Propionibacteriales</taxon>
        <taxon>Nocardioidaceae</taxon>
        <taxon>Nocardioides</taxon>
    </lineage>
</organism>
<evidence type="ECO:0000313" key="2">
    <source>
        <dbReference type="Proteomes" id="UP000324351"/>
    </source>
</evidence>
<comment type="caution">
    <text evidence="1">The sequence shown here is derived from an EMBL/GenBank/DDBJ whole genome shotgun (WGS) entry which is preliminary data.</text>
</comment>
<reference evidence="1 2" key="1">
    <citation type="submission" date="2019-09" db="EMBL/GenBank/DDBJ databases">
        <title>Nocardioides panacisoli sp. nov., isolated from the soil of a ginseng field.</title>
        <authorList>
            <person name="Cho C."/>
        </authorList>
    </citation>
    <scope>NUCLEOTIDE SEQUENCE [LARGE SCALE GENOMIC DNA]</scope>
    <source>
        <strain evidence="1 2">BN140041</strain>
    </source>
</reference>
<reference evidence="1 2" key="2">
    <citation type="submission" date="2019-09" db="EMBL/GenBank/DDBJ databases">
        <authorList>
            <person name="Jin C."/>
        </authorList>
    </citation>
    <scope>NUCLEOTIDE SEQUENCE [LARGE SCALE GENOMIC DNA]</scope>
    <source>
        <strain evidence="1 2">BN140041</strain>
    </source>
</reference>
<dbReference type="AlphaFoldDB" id="A0A5B1LZ53"/>
<dbReference type="RefSeq" id="WP_149751498.1">
    <property type="nucleotide sequence ID" value="NZ_VUJW01000010.1"/>
</dbReference>
<dbReference type="Proteomes" id="UP000324351">
    <property type="component" value="Unassembled WGS sequence"/>
</dbReference>
<gene>
    <name evidence="1" type="ORF">F0U47_16115</name>
</gene>
<keyword evidence="2" id="KW-1185">Reference proteome</keyword>
<sequence>MTDRETWAESAYDILVGVAGRYHAVVEYTQLGEEIQQRSGVETRMAVRNWIPGVLELVAHRCVSEGVPPLTSLVVRKDTGMVGDGYAAVLTALGSTPLDDPMQRERHAAQSRLECYQWASAPDLPADGGRAALAPKLAASTARKAKANPPAAKVCPSCNMALLPTGVCDSCG</sequence>
<accession>A0A5B1LZ53</accession>
<protein>
    <submittedName>
        <fullName evidence="1">Uncharacterized protein</fullName>
    </submittedName>
</protein>